<dbReference type="Proteomes" id="UP001595976">
    <property type="component" value="Unassembled WGS sequence"/>
</dbReference>
<evidence type="ECO:0000313" key="2">
    <source>
        <dbReference type="EMBL" id="MFC5291833.1"/>
    </source>
</evidence>
<dbReference type="EMBL" id="JBHSLI010000001">
    <property type="protein sequence ID" value="MFC5291833.1"/>
    <property type="molecule type" value="Genomic_DNA"/>
</dbReference>
<dbReference type="InterPro" id="IPR014729">
    <property type="entry name" value="Rossmann-like_a/b/a_fold"/>
</dbReference>
<evidence type="ECO:0000259" key="1">
    <source>
        <dbReference type="Pfam" id="PF00582"/>
    </source>
</evidence>
<dbReference type="RefSeq" id="WP_260347869.1">
    <property type="nucleotide sequence ID" value="NZ_JBHSLI010000001.1"/>
</dbReference>
<sequence>MLREHGIAAEVKRARAERGQHIALRILSEAEALGADSIVMGAFRFGQIFEWVFGGVTHEVLRRTRLPVFLMH</sequence>
<keyword evidence="3" id="KW-1185">Reference proteome</keyword>
<organism evidence="2 3">
    <name type="scientific">Bosea minatitlanensis</name>
    <dbReference type="NCBI Taxonomy" id="128782"/>
    <lineage>
        <taxon>Bacteria</taxon>
        <taxon>Pseudomonadati</taxon>
        <taxon>Pseudomonadota</taxon>
        <taxon>Alphaproteobacteria</taxon>
        <taxon>Hyphomicrobiales</taxon>
        <taxon>Boseaceae</taxon>
        <taxon>Bosea</taxon>
    </lineage>
</organism>
<protein>
    <submittedName>
        <fullName evidence="2">Universal stress protein</fullName>
    </submittedName>
</protein>
<dbReference type="Gene3D" id="3.40.50.620">
    <property type="entry name" value="HUPs"/>
    <property type="match status" value="1"/>
</dbReference>
<dbReference type="SUPFAM" id="SSF52402">
    <property type="entry name" value="Adenine nucleotide alpha hydrolases-like"/>
    <property type="match status" value="1"/>
</dbReference>
<gene>
    <name evidence="2" type="ORF">ACFPK2_02400</name>
</gene>
<dbReference type="InterPro" id="IPR006016">
    <property type="entry name" value="UspA"/>
</dbReference>
<comment type="caution">
    <text evidence="2">The sequence shown here is derived from an EMBL/GenBank/DDBJ whole genome shotgun (WGS) entry which is preliminary data.</text>
</comment>
<feature type="domain" description="UspA" evidence="1">
    <location>
        <begin position="9"/>
        <end position="70"/>
    </location>
</feature>
<reference evidence="3" key="1">
    <citation type="journal article" date="2019" name="Int. J. Syst. Evol. Microbiol.">
        <title>The Global Catalogue of Microorganisms (GCM) 10K type strain sequencing project: providing services to taxonomists for standard genome sequencing and annotation.</title>
        <authorList>
            <consortium name="The Broad Institute Genomics Platform"/>
            <consortium name="The Broad Institute Genome Sequencing Center for Infectious Disease"/>
            <person name="Wu L."/>
            <person name="Ma J."/>
        </authorList>
    </citation>
    <scope>NUCLEOTIDE SEQUENCE [LARGE SCALE GENOMIC DNA]</scope>
    <source>
        <strain evidence="3">CGMCC 1.15643</strain>
    </source>
</reference>
<accession>A0ABW0EX17</accession>
<name>A0ABW0EX17_9HYPH</name>
<evidence type="ECO:0000313" key="3">
    <source>
        <dbReference type="Proteomes" id="UP001595976"/>
    </source>
</evidence>
<proteinExistence type="predicted"/>
<dbReference type="Pfam" id="PF00582">
    <property type="entry name" value="Usp"/>
    <property type="match status" value="1"/>
</dbReference>